<keyword evidence="1" id="KW-0732">Signal</keyword>
<evidence type="ECO:0000313" key="3">
    <source>
        <dbReference type="Proteomes" id="UP000249248"/>
    </source>
</evidence>
<feature type="chain" id="PRO_5016033353" evidence="1">
    <location>
        <begin position="19"/>
        <end position="617"/>
    </location>
</feature>
<proteinExistence type="predicted"/>
<protein>
    <submittedName>
        <fullName evidence="2">Uncharacterized protein</fullName>
    </submittedName>
</protein>
<name>A0A2W1N269_9FLAO</name>
<dbReference type="OrthoDB" id="1288644at2"/>
<sequence length="617" mass="71778">MKKLSFLFFTFISLHLFAINSPLEPVIPSDVNVVLRLNGKKLAEKIGINNIYNSGIFMNYLEYAIFSDNTNKKIEDIGVNLEKDLYFFSKSTDKISYSAYLYPIAKAKLFEKYIAEKNGMVETVKMQTYTVIFYENEREVLAWNNRFAVFMHFDYSNYSDDDEATEVEMYEDVLMEAADAVGEAGVEESTESEAAYDARIEKELELREQARRESLERKRNLYYAELNPIFNLVAGQKSILDNASYVKHKNNMADFSFWINMSNLSRRYNSYYGGYYGFSGSIGSLLSTYIGEELRGHLFLYEKEIKLTANIGYTAEIQKWMNQIYTSRMPKKFLKYIPNQNVLGVTSISMNSTKFWEAFPKVYTEILNQSWSRRRQPDEKQTEAFAVLADFMSIVIDENDLGDLVTGNSIFILKNLLPVKVNYTSYEYDAENSDYIEVEKTKTEMMPDFLMVMGSENKPFMTKLLNLAMKNNVLLSRKGYFYTDGNNRDFPYKIYFYVNEDMVFVSSNENEILSLADGTFNGGVDKKLGNKIIRNNGYAILDIKELLNRIDQTYLNVTDVKLLNYAKANTGSVEYFNRFENEETNYYMSYSIPENFENSAKYLWDFIHKMDEIDQSN</sequence>
<comment type="caution">
    <text evidence="2">The sequence shown here is derived from an EMBL/GenBank/DDBJ whole genome shotgun (WGS) entry which is preliminary data.</text>
</comment>
<gene>
    <name evidence="2" type="ORF">DNU06_04660</name>
</gene>
<reference evidence="2 3" key="1">
    <citation type="submission" date="2018-06" db="EMBL/GenBank/DDBJ databases">
        <title>The draft genome sequence of Crocinitomix sp. SM1701.</title>
        <authorList>
            <person name="Zhang X."/>
        </authorList>
    </citation>
    <scope>NUCLEOTIDE SEQUENCE [LARGE SCALE GENOMIC DNA]</scope>
    <source>
        <strain evidence="2 3">SM1701</strain>
    </source>
</reference>
<keyword evidence="3" id="KW-1185">Reference proteome</keyword>
<dbReference type="Proteomes" id="UP000249248">
    <property type="component" value="Unassembled WGS sequence"/>
</dbReference>
<evidence type="ECO:0000313" key="2">
    <source>
        <dbReference type="EMBL" id="PZE17914.1"/>
    </source>
</evidence>
<feature type="signal peptide" evidence="1">
    <location>
        <begin position="1"/>
        <end position="18"/>
    </location>
</feature>
<evidence type="ECO:0000256" key="1">
    <source>
        <dbReference type="SAM" id="SignalP"/>
    </source>
</evidence>
<dbReference type="RefSeq" id="WP_111062065.1">
    <property type="nucleotide sequence ID" value="NZ_JBHUCU010000002.1"/>
</dbReference>
<dbReference type="AlphaFoldDB" id="A0A2W1N269"/>
<organism evidence="2 3">
    <name type="scientific">Putridiphycobacter roseus</name>
    <dbReference type="NCBI Taxonomy" id="2219161"/>
    <lineage>
        <taxon>Bacteria</taxon>
        <taxon>Pseudomonadati</taxon>
        <taxon>Bacteroidota</taxon>
        <taxon>Flavobacteriia</taxon>
        <taxon>Flavobacteriales</taxon>
        <taxon>Crocinitomicaceae</taxon>
        <taxon>Putridiphycobacter</taxon>
    </lineage>
</organism>
<dbReference type="EMBL" id="QKSB01000002">
    <property type="protein sequence ID" value="PZE17914.1"/>
    <property type="molecule type" value="Genomic_DNA"/>
</dbReference>
<accession>A0A2W1N269</accession>